<reference evidence="2 3" key="1">
    <citation type="submission" date="2023-11" db="EMBL/GenBank/DDBJ databases">
        <title>Bacillus jintuensis, isolated from a mudflat on the Beibu Gulf coast.</title>
        <authorList>
            <person name="Li M."/>
        </authorList>
    </citation>
    <scope>NUCLEOTIDE SEQUENCE [LARGE SCALE GENOMIC DNA]</scope>
    <source>
        <strain evidence="2 3">31A1R</strain>
    </source>
</reference>
<name>A0ABU5ITD8_9BACI</name>
<comment type="caution">
    <text evidence="2">The sequence shown here is derived from an EMBL/GenBank/DDBJ whole genome shotgun (WGS) entry which is preliminary data.</text>
</comment>
<organism evidence="2 3">
    <name type="scientific">Robertmurraya mangrovi</name>
    <dbReference type="NCBI Taxonomy" id="3098077"/>
    <lineage>
        <taxon>Bacteria</taxon>
        <taxon>Bacillati</taxon>
        <taxon>Bacillota</taxon>
        <taxon>Bacilli</taxon>
        <taxon>Bacillales</taxon>
        <taxon>Bacillaceae</taxon>
        <taxon>Robertmurraya</taxon>
    </lineage>
</organism>
<evidence type="ECO:0000313" key="2">
    <source>
        <dbReference type="EMBL" id="MDZ5470383.1"/>
    </source>
</evidence>
<dbReference type="EMBL" id="JAXOFX010000001">
    <property type="protein sequence ID" value="MDZ5470383.1"/>
    <property type="molecule type" value="Genomic_DNA"/>
</dbReference>
<feature type="compositionally biased region" description="Basic residues" evidence="1">
    <location>
        <begin position="60"/>
        <end position="71"/>
    </location>
</feature>
<evidence type="ECO:0000256" key="1">
    <source>
        <dbReference type="SAM" id="MobiDB-lite"/>
    </source>
</evidence>
<keyword evidence="3" id="KW-1185">Reference proteome</keyword>
<feature type="region of interest" description="Disordered" evidence="1">
    <location>
        <begin position="52"/>
        <end position="71"/>
    </location>
</feature>
<sequence length="94" mass="11187">MKEGEELGYIAPVNHYQYSQYAERDLRKPHDPFHFVPINKIKPLKNQEFQPFTKEEAVRKPHNKSKSLQKNRRFDIEKAYSEITGKGKYFSESV</sequence>
<gene>
    <name evidence="2" type="ORF">SM124_01345</name>
</gene>
<accession>A0ABU5ITD8</accession>
<proteinExistence type="predicted"/>
<dbReference type="Proteomes" id="UP001290455">
    <property type="component" value="Unassembled WGS sequence"/>
</dbReference>
<protein>
    <submittedName>
        <fullName evidence="2">Uncharacterized protein</fullName>
    </submittedName>
</protein>
<evidence type="ECO:0000313" key="3">
    <source>
        <dbReference type="Proteomes" id="UP001290455"/>
    </source>
</evidence>